<name>A0A7I7QK85_9MYCO</name>
<dbReference type="SUPFAM" id="SSF50156">
    <property type="entry name" value="PDZ domain-like"/>
    <property type="match status" value="1"/>
</dbReference>
<gene>
    <name evidence="5" type="ORF">MSEDJ_05230</name>
</gene>
<dbReference type="InterPro" id="IPR001940">
    <property type="entry name" value="Peptidase_S1C"/>
</dbReference>
<evidence type="ECO:0000313" key="5">
    <source>
        <dbReference type="EMBL" id="BBY26427.1"/>
    </source>
</evidence>
<dbReference type="InterPro" id="IPR009003">
    <property type="entry name" value="Peptidase_S1_PA"/>
</dbReference>
<dbReference type="RefSeq" id="WP_163795477.1">
    <property type="nucleotide sequence ID" value="NZ_AP022588.1"/>
</dbReference>
<feature type="signal peptide" evidence="3">
    <location>
        <begin position="1"/>
        <end position="30"/>
    </location>
</feature>
<dbReference type="PRINTS" id="PR00834">
    <property type="entry name" value="PROTEASES2C"/>
</dbReference>
<evidence type="ECO:0000313" key="6">
    <source>
        <dbReference type="Proteomes" id="UP000467193"/>
    </source>
</evidence>
<feature type="chain" id="PRO_5029837003" evidence="3">
    <location>
        <begin position="31"/>
        <end position="340"/>
    </location>
</feature>
<dbReference type="Pfam" id="PF13365">
    <property type="entry name" value="Trypsin_2"/>
    <property type="match status" value="1"/>
</dbReference>
<dbReference type="InterPro" id="IPR001478">
    <property type="entry name" value="PDZ"/>
</dbReference>
<dbReference type="AlphaFoldDB" id="A0A7I7QK85"/>
<keyword evidence="6" id="KW-1185">Reference proteome</keyword>
<dbReference type="SMART" id="SM00228">
    <property type="entry name" value="PDZ"/>
    <property type="match status" value="1"/>
</dbReference>
<keyword evidence="3" id="KW-0732">Signal</keyword>
<dbReference type="Proteomes" id="UP000467193">
    <property type="component" value="Chromosome"/>
</dbReference>
<evidence type="ECO:0000256" key="2">
    <source>
        <dbReference type="ARBA" id="ARBA00022801"/>
    </source>
</evidence>
<keyword evidence="1" id="KW-0645">Protease</keyword>
<dbReference type="InterPro" id="IPR036034">
    <property type="entry name" value="PDZ_sf"/>
</dbReference>
<dbReference type="PANTHER" id="PTHR43343">
    <property type="entry name" value="PEPTIDASE S12"/>
    <property type="match status" value="1"/>
</dbReference>
<organism evidence="5 6">
    <name type="scientific">Mycolicibacterium sediminis</name>
    <dbReference type="NCBI Taxonomy" id="1286180"/>
    <lineage>
        <taxon>Bacteria</taxon>
        <taxon>Bacillati</taxon>
        <taxon>Actinomycetota</taxon>
        <taxon>Actinomycetes</taxon>
        <taxon>Mycobacteriales</taxon>
        <taxon>Mycobacteriaceae</taxon>
        <taxon>Mycolicibacterium</taxon>
    </lineage>
</organism>
<evidence type="ECO:0000256" key="3">
    <source>
        <dbReference type="SAM" id="SignalP"/>
    </source>
</evidence>
<proteinExistence type="predicted"/>
<dbReference type="CDD" id="cd06779">
    <property type="entry name" value="cpPDZ_Deg_HtrA-like"/>
    <property type="match status" value="1"/>
</dbReference>
<dbReference type="GO" id="GO:0004252">
    <property type="term" value="F:serine-type endopeptidase activity"/>
    <property type="evidence" value="ECO:0007669"/>
    <property type="project" value="InterPro"/>
</dbReference>
<feature type="domain" description="PDZ" evidence="4">
    <location>
        <begin position="235"/>
        <end position="303"/>
    </location>
</feature>
<dbReference type="GO" id="GO:0006508">
    <property type="term" value="P:proteolysis"/>
    <property type="evidence" value="ECO:0007669"/>
    <property type="project" value="UniProtKB-KW"/>
</dbReference>
<sequence>MARFLYRSRIVLAAAMASTISIAVPAPAQAEPADLTSAIASVEPAVVRIDTTINYQQAIGSGTGVVIDPNGAVLTNFHVVGGADTVTAMVAGRPYPADLIGYSRSKDIAVLQLRGAGGLPAAPIGDSSALATGEPVVALGNARGSGSPLTNEAGTVTGFGRTISAKDELTGSFEQMTGLIEFAAPVRPGDSGGPLVNSAGQVVGVTTAATVNFRMGPGGAGFAIPIKDALGIAAQIRAGARSDGIHIGPPTLLGVGVSTADQEESVPGVIIREVIRGGPAEAAGLLDGDVLVSIDGEQVGSATKLTDVLDRHYAGDVVDLVWVDRAGRQLNGKATLVSGP</sequence>
<dbReference type="KEGG" id="msei:MSEDJ_05230"/>
<reference evidence="5 6" key="1">
    <citation type="journal article" date="2019" name="Emerg. Microbes Infect.">
        <title>Comprehensive subspecies identification of 175 nontuberculous mycobacteria species based on 7547 genomic profiles.</title>
        <authorList>
            <person name="Matsumoto Y."/>
            <person name="Kinjo T."/>
            <person name="Motooka D."/>
            <person name="Nabeya D."/>
            <person name="Jung N."/>
            <person name="Uechi K."/>
            <person name="Horii T."/>
            <person name="Iida T."/>
            <person name="Fujita J."/>
            <person name="Nakamura S."/>
        </authorList>
    </citation>
    <scope>NUCLEOTIDE SEQUENCE [LARGE SCALE GENOMIC DNA]</scope>
    <source>
        <strain evidence="5 6">JCM 17899</strain>
    </source>
</reference>
<accession>A0A7I7QK85</accession>
<protein>
    <submittedName>
        <fullName evidence="5">Trypsin</fullName>
    </submittedName>
</protein>
<evidence type="ECO:0000259" key="4">
    <source>
        <dbReference type="PROSITE" id="PS50106"/>
    </source>
</evidence>
<dbReference type="InterPro" id="IPR051201">
    <property type="entry name" value="Chloro_Bact_Ser_Proteases"/>
</dbReference>
<dbReference type="PANTHER" id="PTHR43343:SF3">
    <property type="entry name" value="PROTEASE DO-LIKE 8, CHLOROPLASTIC"/>
    <property type="match status" value="1"/>
</dbReference>
<dbReference type="EMBL" id="AP022588">
    <property type="protein sequence ID" value="BBY26427.1"/>
    <property type="molecule type" value="Genomic_DNA"/>
</dbReference>
<dbReference type="Gene3D" id="2.30.42.10">
    <property type="match status" value="1"/>
</dbReference>
<evidence type="ECO:0000256" key="1">
    <source>
        <dbReference type="ARBA" id="ARBA00022670"/>
    </source>
</evidence>
<dbReference type="PROSITE" id="PS50106">
    <property type="entry name" value="PDZ"/>
    <property type="match status" value="1"/>
</dbReference>
<dbReference type="Pfam" id="PF13180">
    <property type="entry name" value="PDZ_2"/>
    <property type="match status" value="1"/>
</dbReference>
<dbReference type="SUPFAM" id="SSF50494">
    <property type="entry name" value="Trypsin-like serine proteases"/>
    <property type="match status" value="1"/>
</dbReference>
<dbReference type="Gene3D" id="2.40.10.120">
    <property type="match status" value="1"/>
</dbReference>
<keyword evidence="2" id="KW-0378">Hydrolase</keyword>